<dbReference type="RefSeq" id="WP_264544161.1">
    <property type="nucleotide sequence ID" value="NZ_BAABIP010000007.1"/>
</dbReference>
<dbReference type="InterPro" id="IPR006660">
    <property type="entry name" value="Arsenate_reductase-like"/>
</dbReference>
<protein>
    <submittedName>
        <fullName evidence="3">Arsenate reductase</fullName>
    </submittedName>
</protein>
<dbReference type="Gene3D" id="3.40.30.10">
    <property type="entry name" value="Glutaredoxin"/>
    <property type="match status" value="1"/>
</dbReference>
<evidence type="ECO:0000256" key="2">
    <source>
        <dbReference type="PROSITE-ProRule" id="PRU01282"/>
    </source>
</evidence>
<dbReference type="PANTHER" id="PTHR30041">
    <property type="entry name" value="ARSENATE REDUCTASE"/>
    <property type="match status" value="1"/>
</dbReference>
<comment type="similarity">
    <text evidence="1 2">Belongs to the ArsC family.</text>
</comment>
<organism evidence="3 4">
    <name type="scientific">Flavobacterium hankyongi</name>
    <dbReference type="NCBI Taxonomy" id="1176532"/>
    <lineage>
        <taxon>Bacteria</taxon>
        <taxon>Pseudomonadati</taxon>
        <taxon>Bacteroidota</taxon>
        <taxon>Flavobacteriia</taxon>
        <taxon>Flavobacteriales</taxon>
        <taxon>Flavobacteriaceae</taxon>
        <taxon>Flavobacterium</taxon>
    </lineage>
</organism>
<keyword evidence="4" id="KW-1185">Reference proteome</keyword>
<evidence type="ECO:0000256" key="1">
    <source>
        <dbReference type="ARBA" id="ARBA00007198"/>
    </source>
</evidence>
<dbReference type="Pfam" id="PF03960">
    <property type="entry name" value="ArsC"/>
    <property type="match status" value="1"/>
</dbReference>
<dbReference type="SUPFAM" id="SSF52833">
    <property type="entry name" value="Thioredoxin-like"/>
    <property type="match status" value="1"/>
</dbReference>
<dbReference type="PANTHER" id="PTHR30041:SF8">
    <property type="entry name" value="PROTEIN YFFB"/>
    <property type="match status" value="1"/>
</dbReference>
<dbReference type="EMBL" id="BAABIP010000007">
    <property type="protein sequence ID" value="GAA4760394.1"/>
    <property type="molecule type" value="Genomic_DNA"/>
</dbReference>
<accession>A0ABP8ZMH7</accession>
<sequence>MRKIYYLKTCSTCQRILKSLPHLDTFELQDIKTEPMTVKQVEEMQQMAGSYEVLFSKRATLYKEMGLKDEKLTEADFKRYILEHYTFLSRPVIIVDGKIFVGNSAKTVDAAIQFLSNE</sequence>
<gene>
    <name evidence="3" type="ORF">GCM10023230_06620</name>
</gene>
<dbReference type="Proteomes" id="UP001500141">
    <property type="component" value="Unassembled WGS sequence"/>
</dbReference>
<reference evidence="4" key="1">
    <citation type="journal article" date="2019" name="Int. J. Syst. Evol. Microbiol.">
        <title>The Global Catalogue of Microorganisms (GCM) 10K type strain sequencing project: providing services to taxonomists for standard genome sequencing and annotation.</title>
        <authorList>
            <consortium name="The Broad Institute Genomics Platform"/>
            <consortium name="The Broad Institute Genome Sequencing Center for Infectious Disease"/>
            <person name="Wu L."/>
            <person name="Ma J."/>
        </authorList>
    </citation>
    <scope>NUCLEOTIDE SEQUENCE [LARGE SCALE GENOMIC DNA]</scope>
    <source>
        <strain evidence="4">JCM 18198</strain>
    </source>
</reference>
<dbReference type="InterPro" id="IPR036249">
    <property type="entry name" value="Thioredoxin-like_sf"/>
</dbReference>
<evidence type="ECO:0000313" key="4">
    <source>
        <dbReference type="Proteomes" id="UP001500141"/>
    </source>
</evidence>
<name>A0ABP8ZMH7_9FLAO</name>
<proteinExistence type="inferred from homology"/>
<evidence type="ECO:0000313" key="3">
    <source>
        <dbReference type="EMBL" id="GAA4760394.1"/>
    </source>
</evidence>
<comment type="caution">
    <text evidence="3">The sequence shown here is derived from an EMBL/GenBank/DDBJ whole genome shotgun (WGS) entry which is preliminary data.</text>
</comment>
<dbReference type="PROSITE" id="PS51353">
    <property type="entry name" value="ARSC"/>
    <property type="match status" value="1"/>
</dbReference>